<dbReference type="Gene3D" id="3.40.50.720">
    <property type="entry name" value="NAD(P)-binding Rossmann-like Domain"/>
    <property type="match status" value="1"/>
</dbReference>
<evidence type="ECO:0000256" key="3">
    <source>
        <dbReference type="RuleBase" id="RU000363"/>
    </source>
</evidence>
<dbReference type="SUPFAM" id="SSF51735">
    <property type="entry name" value="NAD(P)-binding Rossmann-fold domains"/>
    <property type="match status" value="1"/>
</dbReference>
<keyword evidence="5" id="KW-1185">Reference proteome</keyword>
<comment type="similarity">
    <text evidence="1 3">Belongs to the short-chain dehydrogenases/reductases (SDR) family.</text>
</comment>
<dbReference type="EC" id="1.1.1.56" evidence="4"/>
<protein>
    <submittedName>
        <fullName evidence="4">Ribitol 2-dehydrogenase</fullName>
        <ecNumber evidence="4">1.1.1.56</ecNumber>
    </submittedName>
</protein>
<proteinExistence type="inferred from homology"/>
<accession>A0A0M7AHB3</accession>
<dbReference type="PANTHER" id="PTHR44169:SF6">
    <property type="entry name" value="NADPH-DEPENDENT 1-ACYLDIHYDROXYACETONE PHOSPHATE REDUCTASE"/>
    <property type="match status" value="1"/>
</dbReference>
<dbReference type="PANTHER" id="PTHR44169">
    <property type="entry name" value="NADPH-DEPENDENT 1-ACYLDIHYDROXYACETONE PHOSPHATE REDUCTASE"/>
    <property type="match status" value="1"/>
</dbReference>
<dbReference type="AlphaFoldDB" id="A0A0M7AHB3"/>
<dbReference type="PROSITE" id="PS00061">
    <property type="entry name" value="ADH_SHORT"/>
    <property type="match status" value="1"/>
</dbReference>
<dbReference type="NCBIfam" id="NF004649">
    <property type="entry name" value="PRK05993.1"/>
    <property type="match status" value="1"/>
</dbReference>
<dbReference type="Pfam" id="PF00106">
    <property type="entry name" value="adh_short"/>
    <property type="match status" value="1"/>
</dbReference>
<gene>
    <name evidence="4" type="primary">rbtD</name>
    <name evidence="4" type="ORF">LAX5112_03736</name>
</gene>
<evidence type="ECO:0000256" key="2">
    <source>
        <dbReference type="ARBA" id="ARBA00023002"/>
    </source>
</evidence>
<evidence type="ECO:0000313" key="4">
    <source>
        <dbReference type="EMBL" id="CTQ74037.1"/>
    </source>
</evidence>
<dbReference type="CDD" id="cd05374">
    <property type="entry name" value="17beta-HSD-like_SDR_c"/>
    <property type="match status" value="1"/>
</dbReference>
<dbReference type="PRINTS" id="PR00081">
    <property type="entry name" value="GDHRDH"/>
</dbReference>
<dbReference type="STRING" id="388408.LAX5112_03736"/>
<dbReference type="InterPro" id="IPR020904">
    <property type="entry name" value="Sc_DH/Rdtase_CS"/>
</dbReference>
<organism evidence="4 5">
    <name type="scientific">Roseibium alexandrii</name>
    <dbReference type="NCBI Taxonomy" id="388408"/>
    <lineage>
        <taxon>Bacteria</taxon>
        <taxon>Pseudomonadati</taxon>
        <taxon>Pseudomonadota</taxon>
        <taxon>Alphaproteobacteria</taxon>
        <taxon>Hyphomicrobiales</taxon>
        <taxon>Stappiaceae</taxon>
        <taxon>Roseibium</taxon>
    </lineage>
</organism>
<dbReference type="EMBL" id="CXWD01000016">
    <property type="protein sequence ID" value="CTQ74037.1"/>
    <property type="molecule type" value="Genomic_DNA"/>
</dbReference>
<evidence type="ECO:0000256" key="1">
    <source>
        <dbReference type="ARBA" id="ARBA00006484"/>
    </source>
</evidence>
<sequence length="302" mass="33709">MTSPLGFLGSACMNDQNSSYPQHRSILMTGCSSGIGETSARLLRGRNWRVFATARKLEDVQRLKDEGFESFQLDYEDPDSIRVTADAVLEATNGELDAIFNNGAYAIPGALEDLPTDGLRALFEANFIGWHDLTRQFIPAMRAQKSGRIVQCSSVLGFVALKYRGAYTASKFALEAYTDTLRQELAGTGIHVSLIEPGPIDTRFTQNTIANFDRWIGEEGSKQSVHRETYEKRRIRMEAGEPGPFKLPPSAVTKPLIHALESHRPRARYRVTIPTKVMAIAKRLLPTRILDRFCIWAADGEE</sequence>
<dbReference type="Proteomes" id="UP000053235">
    <property type="component" value="Unassembled WGS sequence"/>
</dbReference>
<dbReference type="InterPro" id="IPR002347">
    <property type="entry name" value="SDR_fam"/>
</dbReference>
<dbReference type="GO" id="GO:0050255">
    <property type="term" value="F:ribitol 2-dehydrogenase (NAD+) activity"/>
    <property type="evidence" value="ECO:0007669"/>
    <property type="project" value="UniProtKB-EC"/>
</dbReference>
<dbReference type="PRINTS" id="PR00080">
    <property type="entry name" value="SDRFAMILY"/>
</dbReference>
<evidence type="ECO:0000313" key="5">
    <source>
        <dbReference type="Proteomes" id="UP000053235"/>
    </source>
</evidence>
<dbReference type="InterPro" id="IPR036291">
    <property type="entry name" value="NAD(P)-bd_dom_sf"/>
</dbReference>
<reference evidence="5" key="1">
    <citation type="submission" date="2015-07" db="EMBL/GenBank/DDBJ databases">
        <authorList>
            <person name="Rodrigo-Torres Lidia"/>
            <person name="Arahal R.David."/>
        </authorList>
    </citation>
    <scope>NUCLEOTIDE SEQUENCE [LARGE SCALE GENOMIC DNA]</scope>
    <source>
        <strain evidence="5">CECT 5112</strain>
    </source>
</reference>
<name>A0A0M7AHB3_9HYPH</name>
<keyword evidence="2 4" id="KW-0560">Oxidoreductase</keyword>